<accession>A0A8S0TSA8</accession>
<dbReference type="Proteomes" id="UP000594638">
    <property type="component" value="Unassembled WGS sequence"/>
</dbReference>
<organism evidence="1 2">
    <name type="scientific">Olea europaea subsp. europaea</name>
    <dbReference type="NCBI Taxonomy" id="158383"/>
    <lineage>
        <taxon>Eukaryota</taxon>
        <taxon>Viridiplantae</taxon>
        <taxon>Streptophyta</taxon>
        <taxon>Embryophyta</taxon>
        <taxon>Tracheophyta</taxon>
        <taxon>Spermatophyta</taxon>
        <taxon>Magnoliopsida</taxon>
        <taxon>eudicotyledons</taxon>
        <taxon>Gunneridae</taxon>
        <taxon>Pentapetalae</taxon>
        <taxon>asterids</taxon>
        <taxon>lamiids</taxon>
        <taxon>Lamiales</taxon>
        <taxon>Oleaceae</taxon>
        <taxon>Oleeae</taxon>
        <taxon>Olea</taxon>
    </lineage>
</organism>
<keyword evidence="2" id="KW-1185">Reference proteome</keyword>
<dbReference type="AlphaFoldDB" id="A0A8S0TSA8"/>
<protein>
    <submittedName>
        <fullName evidence="1">Uncharacterized protein</fullName>
    </submittedName>
</protein>
<evidence type="ECO:0000313" key="1">
    <source>
        <dbReference type="EMBL" id="CAA3008309.1"/>
    </source>
</evidence>
<name>A0A8S0TSA8_OLEEU</name>
<evidence type="ECO:0000313" key="2">
    <source>
        <dbReference type="Proteomes" id="UP000594638"/>
    </source>
</evidence>
<dbReference type="EMBL" id="CACTIH010007295">
    <property type="protein sequence ID" value="CAA3008309.1"/>
    <property type="molecule type" value="Genomic_DNA"/>
</dbReference>
<gene>
    <name evidence="1" type="ORF">OLEA9_A042086</name>
</gene>
<dbReference type="Gramene" id="OE9A042086T1">
    <property type="protein sequence ID" value="OE9A042086C1"/>
    <property type="gene ID" value="OE9A042086"/>
</dbReference>
<sequence>MVCKPCQGRRYTKAYFHAHEGSMGCGHMKIAPSPVHVKGASICRQHVVHIDAHRRHTRQHRVLAVAVTHAHFLAPSGTRCAGHVRDEDMFLDICRQFRGQGVQAMSGTLTHLGAFLGHGYVQDASWLRRGRMMIFRHMKAAWPCLGDILATEEKHPDFQEFLGIFGQFQGTVCRPFSGHFLAIAGTQPRPCPGLVLATSGRKQIFRHTEATWCADQVRDEGSFAGILGSFLDTVYMPSLGRGRDGCILIFRHFKSISGSGVHAMSGIQADFLAHEGSMVLGHVRDVGAFPSISGLLLGDGVQATSGKRPG</sequence>
<comment type="caution">
    <text evidence="1">The sequence shown here is derived from an EMBL/GenBank/DDBJ whole genome shotgun (WGS) entry which is preliminary data.</text>
</comment>
<proteinExistence type="predicted"/>
<reference evidence="1 2" key="1">
    <citation type="submission" date="2019-12" db="EMBL/GenBank/DDBJ databases">
        <authorList>
            <person name="Alioto T."/>
            <person name="Alioto T."/>
            <person name="Gomez Garrido J."/>
        </authorList>
    </citation>
    <scope>NUCLEOTIDE SEQUENCE [LARGE SCALE GENOMIC DNA]</scope>
</reference>